<comment type="similarity">
    <text evidence="3 4">Belongs to the small heat shock protein (HSP20) family.</text>
</comment>
<dbReference type="SUPFAM" id="SSF49764">
    <property type="entry name" value="HSP20-like chaperones"/>
    <property type="match status" value="1"/>
</dbReference>
<reference evidence="6" key="1">
    <citation type="submission" date="2019-08" db="EMBL/GenBank/DDBJ databases">
        <title>Reference gene set and small RNA set construction with multiple tissues from Davidia involucrata Baill.</title>
        <authorList>
            <person name="Yang H."/>
            <person name="Zhou C."/>
            <person name="Li G."/>
            <person name="Wang J."/>
            <person name="Gao P."/>
            <person name="Wang M."/>
            <person name="Wang R."/>
            <person name="Zhao Y."/>
        </authorList>
    </citation>
    <scope>NUCLEOTIDE SEQUENCE</scope>
    <source>
        <tissue evidence="6">Mixed with DoveR01_LX</tissue>
    </source>
</reference>
<feature type="domain" description="SHSP" evidence="5">
    <location>
        <begin position="97"/>
        <end position="196"/>
    </location>
</feature>
<name>A0A5B7CAM4_DAVIN</name>
<dbReference type="PANTHER" id="PTHR46991">
    <property type="entry name" value="23.5 KDA HEAT SHOCK PROTEIN, MITOCHONDRIAL"/>
    <property type="match status" value="1"/>
</dbReference>
<dbReference type="PANTHER" id="PTHR46991:SF11">
    <property type="entry name" value="SMALL HEAT SHOCK PROTEIN HSPF"/>
    <property type="match status" value="1"/>
</dbReference>
<dbReference type="AlphaFoldDB" id="A0A5B7CAM4"/>
<sequence>MATKTLFFAKILRLNRSCAVAVSPLAARARPFSSNVFSTRPLTTLPEMDDIPNEEYCSFTVGDNFCTPINSTSHTVRFLVSLGTAGMPGPVNEKYPLQTVGMVGPYELKGVKEGLYARLDIPGIAKDRVTIWAEKDRVFVIGDGRKESKQEESGRKYNARIDLCPKANYETNDIKAEVNNGTLRMIIPKSKTIGEV</sequence>
<gene>
    <name evidence="6" type="ORF">Din_047458</name>
</gene>
<evidence type="ECO:0000259" key="5">
    <source>
        <dbReference type="PROSITE" id="PS01031"/>
    </source>
</evidence>
<keyword evidence="2" id="KW-0346">Stress response</keyword>
<dbReference type="InterPro" id="IPR044656">
    <property type="entry name" value="HSP14.7/HSP23.5/HSP23.6-like"/>
</dbReference>
<evidence type="ECO:0000256" key="3">
    <source>
        <dbReference type="PROSITE-ProRule" id="PRU00285"/>
    </source>
</evidence>
<organism evidence="6">
    <name type="scientific">Davidia involucrata</name>
    <name type="common">Dove tree</name>
    <dbReference type="NCBI Taxonomy" id="16924"/>
    <lineage>
        <taxon>Eukaryota</taxon>
        <taxon>Viridiplantae</taxon>
        <taxon>Streptophyta</taxon>
        <taxon>Embryophyta</taxon>
        <taxon>Tracheophyta</taxon>
        <taxon>Spermatophyta</taxon>
        <taxon>Magnoliopsida</taxon>
        <taxon>eudicotyledons</taxon>
        <taxon>Gunneridae</taxon>
        <taxon>Pentapetalae</taxon>
        <taxon>asterids</taxon>
        <taxon>Cornales</taxon>
        <taxon>Nyssaceae</taxon>
        <taxon>Davidia</taxon>
    </lineage>
</organism>
<dbReference type="CDD" id="cd00298">
    <property type="entry name" value="ACD_sHsps_p23-like"/>
    <property type="match status" value="1"/>
</dbReference>
<accession>A0A5B7CAM4</accession>
<dbReference type="Pfam" id="PF00011">
    <property type="entry name" value="HSP20"/>
    <property type="match status" value="1"/>
</dbReference>
<dbReference type="InterPro" id="IPR008978">
    <property type="entry name" value="HSP20-like_chaperone"/>
</dbReference>
<dbReference type="EMBL" id="GHES01047458">
    <property type="protein sequence ID" value="MPA78017.1"/>
    <property type="molecule type" value="Transcribed_RNA"/>
</dbReference>
<dbReference type="InterPro" id="IPR002068">
    <property type="entry name" value="A-crystallin/Hsp20_dom"/>
</dbReference>
<evidence type="ECO:0000256" key="2">
    <source>
        <dbReference type="ARBA" id="ARBA00023016"/>
    </source>
</evidence>
<evidence type="ECO:0000313" key="6">
    <source>
        <dbReference type="EMBL" id="MPA78017.1"/>
    </source>
</evidence>
<proteinExistence type="inferred from homology"/>
<keyword evidence="1" id="KW-0809">Transit peptide</keyword>
<dbReference type="PROSITE" id="PS01031">
    <property type="entry name" value="SHSP"/>
    <property type="match status" value="1"/>
</dbReference>
<evidence type="ECO:0000256" key="4">
    <source>
        <dbReference type="RuleBase" id="RU003616"/>
    </source>
</evidence>
<evidence type="ECO:0000256" key="1">
    <source>
        <dbReference type="ARBA" id="ARBA00022946"/>
    </source>
</evidence>
<dbReference type="Gene3D" id="2.60.40.790">
    <property type="match status" value="1"/>
</dbReference>
<protein>
    <recommendedName>
        <fullName evidence="5">SHSP domain-containing protein</fullName>
    </recommendedName>
</protein>